<accession>A0A8J3HSD8</accession>
<proteinExistence type="predicted"/>
<comment type="caution">
    <text evidence="3">The sequence shown here is derived from an EMBL/GenBank/DDBJ whole genome shotgun (WGS) entry which is preliminary data.</text>
</comment>
<dbReference type="InterPro" id="IPR011053">
    <property type="entry name" value="Single_hybrid_motif"/>
</dbReference>
<evidence type="ECO:0000313" key="3">
    <source>
        <dbReference type="EMBL" id="GHO43082.1"/>
    </source>
</evidence>
<dbReference type="Proteomes" id="UP000612362">
    <property type="component" value="Unassembled WGS sequence"/>
</dbReference>
<feature type="domain" description="Lipoyl-binding" evidence="2">
    <location>
        <begin position="65"/>
        <end position="141"/>
    </location>
</feature>
<dbReference type="PROSITE" id="PS50968">
    <property type="entry name" value="BIOTINYL_LIPOYL"/>
    <property type="match status" value="1"/>
</dbReference>
<gene>
    <name evidence="3" type="ORF">KSX_12450</name>
</gene>
<dbReference type="InterPro" id="IPR050709">
    <property type="entry name" value="Biotin_Carboxyl_Carrier/Decarb"/>
</dbReference>
<name>A0A8J3HSD8_9CHLR</name>
<dbReference type="Gene3D" id="2.40.50.100">
    <property type="match status" value="1"/>
</dbReference>
<dbReference type="CDD" id="cd06850">
    <property type="entry name" value="biotinyl_domain"/>
    <property type="match status" value="1"/>
</dbReference>
<dbReference type="SUPFAM" id="SSF51230">
    <property type="entry name" value="Single hybrid motif"/>
    <property type="match status" value="1"/>
</dbReference>
<organism evidence="3 4">
    <name type="scientific">Ktedonospora formicarum</name>
    <dbReference type="NCBI Taxonomy" id="2778364"/>
    <lineage>
        <taxon>Bacteria</taxon>
        <taxon>Bacillati</taxon>
        <taxon>Chloroflexota</taxon>
        <taxon>Ktedonobacteria</taxon>
        <taxon>Ktedonobacterales</taxon>
        <taxon>Ktedonobacteraceae</taxon>
        <taxon>Ktedonospora</taxon>
    </lineage>
</organism>
<sequence>MDLEALEHLVKVLDKSDVSEIEVKHSETGTRLVLRKAKAGEGVASGVTLSVSEPGETEAAPTRSSHTVTAPLVGIFHTWVKPKGKALVAVGDKVKVGQLLGSIQSLNVLYEVEATVAGRVHEILLEDGRPVEYGQALMTLEVAEDA</sequence>
<evidence type="ECO:0000256" key="1">
    <source>
        <dbReference type="ARBA" id="ARBA00023267"/>
    </source>
</evidence>
<keyword evidence="4" id="KW-1185">Reference proteome</keyword>
<evidence type="ECO:0000313" key="4">
    <source>
        <dbReference type="Proteomes" id="UP000612362"/>
    </source>
</evidence>
<dbReference type="PANTHER" id="PTHR45266:SF3">
    <property type="entry name" value="OXALOACETATE DECARBOXYLASE ALPHA CHAIN"/>
    <property type="match status" value="1"/>
</dbReference>
<dbReference type="EMBL" id="BNJF01000001">
    <property type="protein sequence ID" value="GHO43082.1"/>
    <property type="molecule type" value="Genomic_DNA"/>
</dbReference>
<protein>
    <submittedName>
        <fullName evidence="3">Acetyl-CoA carboxylase, biotin carboxyl carrier protein</fullName>
    </submittedName>
</protein>
<evidence type="ECO:0000259" key="2">
    <source>
        <dbReference type="PROSITE" id="PS50968"/>
    </source>
</evidence>
<reference evidence="3" key="1">
    <citation type="submission" date="2020-10" db="EMBL/GenBank/DDBJ databases">
        <title>Taxonomic study of unclassified bacteria belonging to the class Ktedonobacteria.</title>
        <authorList>
            <person name="Yabe S."/>
            <person name="Wang C.M."/>
            <person name="Zheng Y."/>
            <person name="Sakai Y."/>
            <person name="Cavaletti L."/>
            <person name="Monciardini P."/>
            <person name="Donadio S."/>
        </authorList>
    </citation>
    <scope>NUCLEOTIDE SEQUENCE</scope>
    <source>
        <strain evidence="3">SOSP1-1</strain>
    </source>
</reference>
<dbReference type="InterPro" id="IPR000089">
    <property type="entry name" value="Biotin_lipoyl"/>
</dbReference>
<keyword evidence="1" id="KW-0092">Biotin</keyword>
<dbReference type="AlphaFoldDB" id="A0A8J3HSD8"/>
<dbReference type="PANTHER" id="PTHR45266">
    <property type="entry name" value="OXALOACETATE DECARBOXYLASE ALPHA CHAIN"/>
    <property type="match status" value="1"/>
</dbReference>
<dbReference type="Pfam" id="PF00364">
    <property type="entry name" value="Biotin_lipoyl"/>
    <property type="match status" value="1"/>
</dbReference>